<reference evidence="3" key="1">
    <citation type="journal article" date="2019" name="bioRxiv">
        <title>The Genome of the Zebra Mussel, Dreissena polymorpha: A Resource for Invasive Species Research.</title>
        <authorList>
            <person name="McCartney M.A."/>
            <person name="Auch B."/>
            <person name="Kono T."/>
            <person name="Mallez S."/>
            <person name="Zhang Y."/>
            <person name="Obille A."/>
            <person name="Becker A."/>
            <person name="Abrahante J.E."/>
            <person name="Garbe J."/>
            <person name="Badalamenti J.P."/>
            <person name="Herman A."/>
            <person name="Mangelson H."/>
            <person name="Liachko I."/>
            <person name="Sullivan S."/>
            <person name="Sone E.D."/>
            <person name="Koren S."/>
            <person name="Silverstein K.A.T."/>
            <person name="Beckman K.B."/>
            <person name="Gohl D.M."/>
        </authorList>
    </citation>
    <scope>NUCLEOTIDE SEQUENCE</scope>
    <source>
        <strain evidence="3">Duluth1</strain>
        <tissue evidence="3">Whole animal</tissue>
    </source>
</reference>
<feature type="signal peptide" evidence="2">
    <location>
        <begin position="1"/>
        <end position="25"/>
    </location>
</feature>
<gene>
    <name evidence="3" type="ORF">DPMN_141397</name>
</gene>
<feature type="transmembrane region" description="Helical" evidence="1">
    <location>
        <begin position="81"/>
        <end position="103"/>
    </location>
</feature>
<accession>A0A9D4GCA5</accession>
<name>A0A9D4GCA5_DREPO</name>
<evidence type="ECO:0000313" key="4">
    <source>
        <dbReference type="Proteomes" id="UP000828390"/>
    </source>
</evidence>
<keyword evidence="1" id="KW-0812">Transmembrane</keyword>
<proteinExistence type="predicted"/>
<reference evidence="3" key="2">
    <citation type="submission" date="2020-11" db="EMBL/GenBank/DDBJ databases">
        <authorList>
            <person name="McCartney M.A."/>
            <person name="Auch B."/>
            <person name="Kono T."/>
            <person name="Mallez S."/>
            <person name="Becker A."/>
            <person name="Gohl D.M."/>
            <person name="Silverstein K.A.T."/>
            <person name="Koren S."/>
            <person name="Bechman K.B."/>
            <person name="Herman A."/>
            <person name="Abrahante J.E."/>
            <person name="Garbe J."/>
        </authorList>
    </citation>
    <scope>NUCLEOTIDE SEQUENCE</scope>
    <source>
        <strain evidence="3">Duluth1</strain>
        <tissue evidence="3">Whole animal</tissue>
    </source>
</reference>
<keyword evidence="1" id="KW-1133">Transmembrane helix</keyword>
<dbReference type="EMBL" id="JAIWYP010000006">
    <property type="protein sequence ID" value="KAH3812954.1"/>
    <property type="molecule type" value="Genomic_DNA"/>
</dbReference>
<keyword evidence="4" id="KW-1185">Reference proteome</keyword>
<keyword evidence="1" id="KW-0472">Membrane</keyword>
<evidence type="ECO:0000313" key="3">
    <source>
        <dbReference type="EMBL" id="KAH3812954.1"/>
    </source>
</evidence>
<sequence length="132" mass="14699">MNMIEKFICVHTILLFCIGLLNVNSMQCGERKCKEELNGTEVYCCNKIGQVSAIGSCCCKRVNDSFVGHCGPFEKSYNGLAWWMAAILIIAIIGVTIATFIVVKRCLCKKRQTTTALTPQPEILHLSDDHEI</sequence>
<dbReference type="AlphaFoldDB" id="A0A9D4GCA5"/>
<dbReference type="Proteomes" id="UP000828390">
    <property type="component" value="Unassembled WGS sequence"/>
</dbReference>
<evidence type="ECO:0000256" key="1">
    <source>
        <dbReference type="SAM" id="Phobius"/>
    </source>
</evidence>
<protein>
    <submittedName>
        <fullName evidence="3">Uncharacterized protein</fullName>
    </submittedName>
</protein>
<comment type="caution">
    <text evidence="3">The sequence shown here is derived from an EMBL/GenBank/DDBJ whole genome shotgun (WGS) entry which is preliminary data.</text>
</comment>
<keyword evidence="2" id="KW-0732">Signal</keyword>
<organism evidence="3 4">
    <name type="scientific">Dreissena polymorpha</name>
    <name type="common">Zebra mussel</name>
    <name type="synonym">Mytilus polymorpha</name>
    <dbReference type="NCBI Taxonomy" id="45954"/>
    <lineage>
        <taxon>Eukaryota</taxon>
        <taxon>Metazoa</taxon>
        <taxon>Spiralia</taxon>
        <taxon>Lophotrochozoa</taxon>
        <taxon>Mollusca</taxon>
        <taxon>Bivalvia</taxon>
        <taxon>Autobranchia</taxon>
        <taxon>Heteroconchia</taxon>
        <taxon>Euheterodonta</taxon>
        <taxon>Imparidentia</taxon>
        <taxon>Neoheterodontei</taxon>
        <taxon>Myida</taxon>
        <taxon>Dreissenoidea</taxon>
        <taxon>Dreissenidae</taxon>
        <taxon>Dreissena</taxon>
    </lineage>
</organism>
<feature type="chain" id="PRO_5039501036" evidence="2">
    <location>
        <begin position="26"/>
        <end position="132"/>
    </location>
</feature>
<evidence type="ECO:0000256" key="2">
    <source>
        <dbReference type="SAM" id="SignalP"/>
    </source>
</evidence>